<dbReference type="VEuPathDB" id="FungiDB:SPSK_09404"/>
<reference evidence="3 4" key="2">
    <citation type="journal article" date="2015" name="Eukaryot. Cell">
        <title>Asexual propagation of a virulent clone complex in a human and feline outbreak of sporotrichosis.</title>
        <authorList>
            <person name="Teixeira Mde M."/>
            <person name="Rodrigues A.M."/>
            <person name="Tsui C.K."/>
            <person name="de Almeida L.G."/>
            <person name="Van Diepeningen A.D."/>
            <person name="van den Ende B.G."/>
            <person name="Fernandes G.F."/>
            <person name="Kano R."/>
            <person name="Hamelin R.C."/>
            <person name="Lopes-Bezerra L.M."/>
            <person name="Vasconcelos A.T."/>
            <person name="de Hoog S."/>
            <person name="de Camargo Z.P."/>
            <person name="Felipe M.S."/>
        </authorList>
    </citation>
    <scope>NUCLEOTIDE SEQUENCE [LARGE SCALE GENOMIC DNA]</scope>
    <source>
        <strain evidence="3 4">1099-18</strain>
    </source>
</reference>
<keyword evidence="2" id="KW-0732">Signal</keyword>
<accession>A0A0F2M8R0</accession>
<name>A0A0F2M8R0_SPOSC</name>
<dbReference type="EMBL" id="AXCR01000007">
    <property type="protein sequence ID" value="KJR86017.1"/>
    <property type="molecule type" value="Genomic_DNA"/>
</dbReference>
<sequence>MDLYLIVLLVSALVVGLCLRQRNKKPRRNVAVGRNAEKSANDGKITPPPSITPLPAFDYTTVRPTQFRPYKPAYHITMALQSSLPEDLIVLDSNYRERIKTRRRLMESNPNIVMGTIGTPGAKAAVDELYAYLMDYLPARYSSIFTRAASTASLHNAATGQDIPRSPPTNPLDALRTLGETVEDDLFLLQEEDIQTLAGDDGPAYPETSHRLVAFLCCFPSGFDPSAKLGLLLRDIHKPVPSYDKIGPSMERFFKRLAVGQSVRRLNWSVQTHANLFVPNGNHVHKGDDVEHDADVDIAQTHLRVECQTLTRLPATKLILFSFKTHLFPLQDLKSEGVGPDLADAIEGLKKGNAPGMWTYKGGVRWGKAVCEYLRS</sequence>
<organism evidence="3 4">
    <name type="scientific">Sporothrix schenckii 1099-18</name>
    <dbReference type="NCBI Taxonomy" id="1397361"/>
    <lineage>
        <taxon>Eukaryota</taxon>
        <taxon>Fungi</taxon>
        <taxon>Dikarya</taxon>
        <taxon>Ascomycota</taxon>
        <taxon>Pezizomycotina</taxon>
        <taxon>Sordariomycetes</taxon>
        <taxon>Sordariomycetidae</taxon>
        <taxon>Ophiostomatales</taxon>
        <taxon>Ophiostomataceae</taxon>
        <taxon>Sporothrix</taxon>
    </lineage>
</organism>
<feature type="region of interest" description="Disordered" evidence="1">
    <location>
        <begin position="26"/>
        <end position="50"/>
    </location>
</feature>
<feature type="signal peptide" evidence="2">
    <location>
        <begin position="1"/>
        <end position="20"/>
    </location>
</feature>
<dbReference type="RefSeq" id="XP_016588693.1">
    <property type="nucleotide sequence ID" value="XM_016735977.1"/>
</dbReference>
<evidence type="ECO:0008006" key="5">
    <source>
        <dbReference type="Google" id="ProtNLM"/>
    </source>
</evidence>
<evidence type="ECO:0000313" key="4">
    <source>
        <dbReference type="Proteomes" id="UP000033710"/>
    </source>
</evidence>
<dbReference type="Proteomes" id="UP000033710">
    <property type="component" value="Unassembled WGS sequence"/>
</dbReference>
<dbReference type="AlphaFoldDB" id="A0A0F2M8R0"/>
<protein>
    <recommendedName>
        <fullName evidence="5">HRQ family protein 2</fullName>
    </recommendedName>
</protein>
<evidence type="ECO:0000256" key="1">
    <source>
        <dbReference type="SAM" id="MobiDB-lite"/>
    </source>
</evidence>
<dbReference type="GeneID" id="27671254"/>
<reference evidence="3 4" key="1">
    <citation type="journal article" date="2014" name="BMC Genomics">
        <title>Comparative genomics of the major fungal agents of human and animal Sporotrichosis: Sporothrix schenckii and Sporothrix brasiliensis.</title>
        <authorList>
            <person name="Teixeira M.M."/>
            <person name="de Almeida L.G."/>
            <person name="Kubitschek-Barreira P."/>
            <person name="Alves F.L."/>
            <person name="Kioshima E.S."/>
            <person name="Abadio A.K."/>
            <person name="Fernandes L."/>
            <person name="Derengowski L.S."/>
            <person name="Ferreira K.S."/>
            <person name="Souza R.C."/>
            <person name="Ruiz J.C."/>
            <person name="de Andrade N.C."/>
            <person name="Paes H.C."/>
            <person name="Nicola A.M."/>
            <person name="Albuquerque P."/>
            <person name="Gerber A.L."/>
            <person name="Martins V.P."/>
            <person name="Peconick L.D."/>
            <person name="Neto A.V."/>
            <person name="Chaucanez C.B."/>
            <person name="Silva P.A."/>
            <person name="Cunha O.L."/>
            <person name="de Oliveira F.F."/>
            <person name="dos Santos T.C."/>
            <person name="Barros A.L."/>
            <person name="Soares M.A."/>
            <person name="de Oliveira L.M."/>
            <person name="Marini M.M."/>
            <person name="Villalobos-Duno H."/>
            <person name="Cunha M.M."/>
            <person name="de Hoog S."/>
            <person name="da Silveira J.F."/>
            <person name="Henrissat B."/>
            <person name="Nino-Vega G.A."/>
            <person name="Cisalpino P.S."/>
            <person name="Mora-Montes H.M."/>
            <person name="Almeida S.R."/>
            <person name="Stajich J.E."/>
            <person name="Lopes-Bezerra L.M."/>
            <person name="Vasconcelos A.T."/>
            <person name="Felipe M.S."/>
        </authorList>
    </citation>
    <scope>NUCLEOTIDE SEQUENCE [LARGE SCALE GENOMIC DNA]</scope>
    <source>
        <strain evidence="3 4">1099-18</strain>
    </source>
</reference>
<dbReference type="InterPro" id="IPR021848">
    <property type="entry name" value="HODM_asu-like"/>
</dbReference>
<evidence type="ECO:0000313" key="3">
    <source>
        <dbReference type="EMBL" id="KJR86017.1"/>
    </source>
</evidence>
<evidence type="ECO:0000256" key="2">
    <source>
        <dbReference type="SAM" id="SignalP"/>
    </source>
</evidence>
<comment type="caution">
    <text evidence="3">The sequence shown here is derived from an EMBL/GenBank/DDBJ whole genome shotgun (WGS) entry which is preliminary data.</text>
</comment>
<feature type="chain" id="PRO_5002455189" description="HRQ family protein 2" evidence="2">
    <location>
        <begin position="21"/>
        <end position="376"/>
    </location>
</feature>
<dbReference type="KEGG" id="ssck:SPSK_09404"/>
<proteinExistence type="predicted"/>
<gene>
    <name evidence="3" type="ORF">SPSK_09404</name>
</gene>
<dbReference type="OrthoDB" id="5043642at2759"/>
<dbReference type="Pfam" id="PF11927">
    <property type="entry name" value="HODM_asu-like"/>
    <property type="match status" value="1"/>
</dbReference>